<evidence type="ECO:0000313" key="1">
    <source>
        <dbReference type="EMBL" id="SER37032.1"/>
    </source>
</evidence>
<proteinExistence type="predicted"/>
<reference evidence="2" key="1">
    <citation type="submission" date="2016-10" db="EMBL/GenBank/DDBJ databases">
        <authorList>
            <person name="Varghese N."/>
            <person name="Submissions S."/>
        </authorList>
    </citation>
    <scope>NUCLEOTIDE SEQUENCE [LARGE SCALE GENOMIC DNA]</scope>
    <source>
        <strain evidence="2">DSM 24740</strain>
    </source>
</reference>
<sequence>MYHFGRYFLLDYDLAICIQIRLVFPLHGPARGTKLFINLVTSNLLRVLVHEVVS</sequence>
<protein>
    <submittedName>
        <fullName evidence="1">Uncharacterized protein</fullName>
    </submittedName>
</protein>
<dbReference type="EMBL" id="FOFB01000038">
    <property type="protein sequence ID" value="SER37032.1"/>
    <property type="molecule type" value="Genomic_DNA"/>
</dbReference>
<dbReference type="Proteomes" id="UP000199021">
    <property type="component" value="Unassembled WGS sequence"/>
</dbReference>
<dbReference type="AlphaFoldDB" id="A0A1H9NMA8"/>
<evidence type="ECO:0000313" key="2">
    <source>
        <dbReference type="Proteomes" id="UP000199021"/>
    </source>
</evidence>
<gene>
    <name evidence="1" type="ORF">SAMN05444359_13813</name>
</gene>
<accession>A0A1H9NMA8</accession>
<name>A0A1H9NMA8_9BACT</name>
<dbReference type="InParanoid" id="A0A1H9NMA8"/>
<dbReference type="STRING" id="478744.SAMN05444359_13813"/>
<keyword evidence="2" id="KW-1185">Reference proteome</keyword>
<organism evidence="1 2">
    <name type="scientific">Neolewinella agarilytica</name>
    <dbReference type="NCBI Taxonomy" id="478744"/>
    <lineage>
        <taxon>Bacteria</taxon>
        <taxon>Pseudomonadati</taxon>
        <taxon>Bacteroidota</taxon>
        <taxon>Saprospiria</taxon>
        <taxon>Saprospirales</taxon>
        <taxon>Lewinellaceae</taxon>
        <taxon>Neolewinella</taxon>
    </lineage>
</organism>